<dbReference type="RefSeq" id="WP_254743827.1">
    <property type="nucleotide sequence ID" value="NZ_JANCLU010000015.1"/>
</dbReference>
<dbReference type="EMBL" id="JANCLU010000015">
    <property type="protein sequence ID" value="MCP8939822.1"/>
    <property type="molecule type" value="Genomic_DNA"/>
</dbReference>
<evidence type="ECO:0000259" key="7">
    <source>
        <dbReference type="Pfam" id="PF03460"/>
    </source>
</evidence>
<organism evidence="8 9">
    <name type="scientific">Alsobacter ponti</name>
    <dbReference type="NCBI Taxonomy" id="2962936"/>
    <lineage>
        <taxon>Bacteria</taxon>
        <taxon>Pseudomonadati</taxon>
        <taxon>Pseudomonadota</taxon>
        <taxon>Alphaproteobacteria</taxon>
        <taxon>Hyphomicrobiales</taxon>
        <taxon>Alsobacteraceae</taxon>
        <taxon>Alsobacter</taxon>
    </lineage>
</organism>
<keyword evidence="4" id="KW-0560">Oxidoreductase</keyword>
<dbReference type="PANTHER" id="PTHR32439:SF9">
    <property type="entry name" value="BLR3264 PROTEIN"/>
    <property type="match status" value="1"/>
</dbReference>
<keyword evidence="1" id="KW-0004">4Fe-4S</keyword>
<comment type="caution">
    <text evidence="8">The sequence shown here is derived from an EMBL/GenBank/DDBJ whole genome shotgun (WGS) entry which is preliminary data.</text>
</comment>
<accession>A0ABT1LE88</accession>
<sequence>MAAPFGRWTADDLDLLADEAERSGRGELRLTPWRALLLPGIGAARAARLAADWADRFVVDPSDPRLAVAACPGAPACGNATTFTHRDALALADAARGLAREGVAVHVSGCAKGCARQAASPVTLVGRDGAYDVVYAGTARDEPARRGVAPERLAETIREAAEAARTTV</sequence>
<keyword evidence="2" id="KW-0349">Heme</keyword>
<evidence type="ECO:0000256" key="2">
    <source>
        <dbReference type="ARBA" id="ARBA00022617"/>
    </source>
</evidence>
<evidence type="ECO:0000256" key="1">
    <source>
        <dbReference type="ARBA" id="ARBA00022485"/>
    </source>
</evidence>
<dbReference type="Gene3D" id="3.30.413.10">
    <property type="entry name" value="Sulfite Reductase Hemoprotein, domain 1"/>
    <property type="match status" value="1"/>
</dbReference>
<feature type="domain" description="Nitrite/Sulfite reductase ferredoxin-like" evidence="7">
    <location>
        <begin position="3"/>
        <end position="51"/>
    </location>
</feature>
<keyword evidence="5" id="KW-0408">Iron</keyword>
<gene>
    <name evidence="8" type="ORF">NK718_14935</name>
</gene>
<dbReference type="PANTHER" id="PTHR32439">
    <property type="entry name" value="FERREDOXIN--NITRITE REDUCTASE, CHLOROPLASTIC"/>
    <property type="match status" value="1"/>
</dbReference>
<evidence type="ECO:0000256" key="5">
    <source>
        <dbReference type="ARBA" id="ARBA00023004"/>
    </source>
</evidence>
<evidence type="ECO:0000256" key="3">
    <source>
        <dbReference type="ARBA" id="ARBA00022723"/>
    </source>
</evidence>
<evidence type="ECO:0000313" key="8">
    <source>
        <dbReference type="EMBL" id="MCP8939822.1"/>
    </source>
</evidence>
<keyword evidence="9" id="KW-1185">Reference proteome</keyword>
<dbReference type="Gene3D" id="3.90.480.20">
    <property type="match status" value="1"/>
</dbReference>
<keyword evidence="3" id="KW-0479">Metal-binding</keyword>
<keyword evidence="6" id="KW-0411">Iron-sulfur</keyword>
<dbReference type="SUPFAM" id="SSF56014">
    <property type="entry name" value="Nitrite and sulphite reductase 4Fe-4S domain-like"/>
    <property type="match status" value="1"/>
</dbReference>
<dbReference type="SUPFAM" id="SSF55124">
    <property type="entry name" value="Nitrite/Sulfite reductase N-terminal domain-like"/>
    <property type="match status" value="1"/>
</dbReference>
<evidence type="ECO:0000256" key="4">
    <source>
        <dbReference type="ARBA" id="ARBA00023002"/>
    </source>
</evidence>
<dbReference type="InterPro" id="IPR036136">
    <property type="entry name" value="Nit/Sulf_reduc_fer-like_dom_sf"/>
</dbReference>
<dbReference type="Pfam" id="PF03460">
    <property type="entry name" value="NIR_SIR_ferr"/>
    <property type="match status" value="1"/>
</dbReference>
<evidence type="ECO:0000313" key="9">
    <source>
        <dbReference type="Proteomes" id="UP001205890"/>
    </source>
</evidence>
<reference evidence="8 9" key="1">
    <citation type="submission" date="2022-07" db="EMBL/GenBank/DDBJ databases">
        <authorList>
            <person name="Li W.-J."/>
            <person name="Deng Q.-Q."/>
        </authorList>
    </citation>
    <scope>NUCLEOTIDE SEQUENCE [LARGE SCALE GENOMIC DNA]</scope>
    <source>
        <strain evidence="8 9">SYSU M60028</strain>
    </source>
</reference>
<protein>
    <recommendedName>
        <fullName evidence="7">Nitrite/Sulfite reductase ferredoxin-like domain-containing protein</fullName>
    </recommendedName>
</protein>
<proteinExistence type="predicted"/>
<evidence type="ECO:0000256" key="6">
    <source>
        <dbReference type="ARBA" id="ARBA00023014"/>
    </source>
</evidence>
<dbReference type="InterPro" id="IPR005117">
    <property type="entry name" value="NiRdtase/SiRdtase_haem-b_fer"/>
</dbReference>
<dbReference type="Proteomes" id="UP001205890">
    <property type="component" value="Unassembled WGS sequence"/>
</dbReference>
<dbReference type="InterPro" id="IPR045854">
    <property type="entry name" value="NO2/SO3_Rdtase_4Fe4S_sf"/>
</dbReference>
<dbReference type="InterPro" id="IPR051329">
    <property type="entry name" value="NIR_SIR_4Fe-4S"/>
</dbReference>
<name>A0ABT1LE88_9HYPH</name>